<evidence type="ECO:0000259" key="1">
    <source>
        <dbReference type="Pfam" id="PF09423"/>
    </source>
</evidence>
<evidence type="ECO:0000313" key="4">
    <source>
        <dbReference type="Proteomes" id="UP000295765"/>
    </source>
</evidence>
<sequence length="497" mass="54305">MPDPHDHPRRNVLHGSALRLDATAAPWAGGPARAQPAPALVVPERARPQVTHGLQFGDVTPGRAIVWSRCDRPARMLVEYATREDFRDARRVLGPCALESGDYTARVDLTGLPADAELFVRVRFERLDHARTPGDAVGGRLRTASRGPRPLRLLWSGDPAGQGCDVDPERGGMRLYDTMRRRRPDLFIHCGGAVHADGPLPAGQLVEHGRVWRKRATPEVAGADAALDAFRGRYRDRLQDAALRRFNAEVAQVWLWDDRGPVNASADAGRLEVDPHDAEPRVPLPAARAFLEYAPLRRLYDEVASRVYRHLPYGPLLDLFVVDPRRHHGPDPHRRPPAADAAGAFRGRPQLGWLLDGLRHSRATWKLVALAGPSSLAMADDDAPALAGLLRGLCAAGVQNVVWLNTGVHATAAHRYAPACAAFTDVDPFRAFVSGPLDAASDPRVAFQKVPEAPNAWPCAGLQCFGELDIDAATRTLAVALRDVDDRVLFRRSLDPA</sequence>
<dbReference type="PANTHER" id="PTHR43606:SF1">
    <property type="entry name" value="PHOD-LIKE PHOSPHATASE METALLOPHOSPHATASE DOMAIN-CONTAINING PROTEIN"/>
    <property type="match status" value="1"/>
</dbReference>
<dbReference type="Pfam" id="PF16655">
    <property type="entry name" value="PhoD_N"/>
    <property type="match status" value="1"/>
</dbReference>
<protein>
    <submittedName>
        <fullName evidence="3">Alkaline phosphatase D</fullName>
    </submittedName>
</protein>
<feature type="domain" description="PhoD-like phosphatase metallophosphatase" evidence="1">
    <location>
        <begin position="169"/>
        <end position="476"/>
    </location>
</feature>
<dbReference type="PANTHER" id="PTHR43606">
    <property type="entry name" value="PHOSPHATASE, PUTATIVE (AFU_ORTHOLOGUE AFUA_6G08710)-RELATED"/>
    <property type="match status" value="1"/>
</dbReference>
<dbReference type="InterPro" id="IPR029052">
    <property type="entry name" value="Metallo-depent_PP-like"/>
</dbReference>
<feature type="domain" description="Phospholipase D N-terminal" evidence="2">
    <location>
        <begin position="52"/>
        <end position="143"/>
    </location>
</feature>
<comment type="caution">
    <text evidence="3">The sequence shown here is derived from an EMBL/GenBank/DDBJ whole genome shotgun (WGS) entry which is preliminary data.</text>
</comment>
<dbReference type="SUPFAM" id="SSF56300">
    <property type="entry name" value="Metallo-dependent phosphatases"/>
    <property type="match status" value="1"/>
</dbReference>
<organism evidence="3 4">
    <name type="scientific">Plasticicumulans lactativorans</name>
    <dbReference type="NCBI Taxonomy" id="1133106"/>
    <lineage>
        <taxon>Bacteria</taxon>
        <taxon>Pseudomonadati</taxon>
        <taxon>Pseudomonadota</taxon>
        <taxon>Gammaproteobacteria</taxon>
        <taxon>Candidatus Competibacteraceae</taxon>
        <taxon>Plasticicumulans</taxon>
    </lineage>
</organism>
<dbReference type="InterPro" id="IPR052900">
    <property type="entry name" value="Phospholipid_Metab_Enz"/>
</dbReference>
<proteinExistence type="predicted"/>
<reference evidence="3 4" key="1">
    <citation type="submission" date="2019-03" db="EMBL/GenBank/DDBJ databases">
        <title>Genomic Encyclopedia of Type Strains, Phase IV (KMG-IV): sequencing the most valuable type-strain genomes for metagenomic binning, comparative biology and taxonomic classification.</title>
        <authorList>
            <person name="Goeker M."/>
        </authorList>
    </citation>
    <scope>NUCLEOTIDE SEQUENCE [LARGE SCALE GENOMIC DNA]</scope>
    <source>
        <strain evidence="3 4">DSM 25287</strain>
    </source>
</reference>
<dbReference type="Pfam" id="PF09423">
    <property type="entry name" value="PhoD"/>
    <property type="match status" value="1"/>
</dbReference>
<dbReference type="Proteomes" id="UP000295765">
    <property type="component" value="Unassembled WGS sequence"/>
</dbReference>
<evidence type="ECO:0000259" key="2">
    <source>
        <dbReference type="Pfam" id="PF16655"/>
    </source>
</evidence>
<dbReference type="InterPro" id="IPR038607">
    <property type="entry name" value="PhoD-like_sf"/>
</dbReference>
<name>A0A4R2L578_9GAMM</name>
<dbReference type="PROSITE" id="PS51318">
    <property type="entry name" value="TAT"/>
    <property type="match status" value="1"/>
</dbReference>
<gene>
    <name evidence="3" type="ORF">EV699_10755</name>
</gene>
<dbReference type="RefSeq" id="WP_165904065.1">
    <property type="nucleotide sequence ID" value="NZ_SLWY01000007.1"/>
</dbReference>
<evidence type="ECO:0000313" key="3">
    <source>
        <dbReference type="EMBL" id="TCO81662.1"/>
    </source>
</evidence>
<dbReference type="Gene3D" id="3.60.21.70">
    <property type="entry name" value="PhoD-like phosphatase"/>
    <property type="match status" value="1"/>
</dbReference>
<dbReference type="AlphaFoldDB" id="A0A4R2L578"/>
<dbReference type="InterPro" id="IPR018946">
    <property type="entry name" value="PhoD-like_MPP"/>
</dbReference>
<accession>A0A4R2L578</accession>
<dbReference type="EMBL" id="SLWY01000007">
    <property type="protein sequence ID" value="TCO81662.1"/>
    <property type="molecule type" value="Genomic_DNA"/>
</dbReference>
<dbReference type="InterPro" id="IPR032093">
    <property type="entry name" value="PhoD_N"/>
</dbReference>
<dbReference type="Gene3D" id="2.60.40.380">
    <property type="entry name" value="Purple acid phosphatase-like, N-terminal"/>
    <property type="match status" value="1"/>
</dbReference>
<keyword evidence="4" id="KW-1185">Reference proteome</keyword>
<dbReference type="InterPro" id="IPR006311">
    <property type="entry name" value="TAT_signal"/>
</dbReference>